<evidence type="ECO:0000313" key="7">
    <source>
        <dbReference type="EMBL" id="KAK2840023.1"/>
    </source>
</evidence>
<evidence type="ECO:0000256" key="3">
    <source>
        <dbReference type="ARBA" id="ARBA00023038"/>
    </source>
</evidence>
<proteinExistence type="predicted"/>
<feature type="compositionally biased region" description="Polar residues" evidence="5">
    <location>
        <begin position="153"/>
        <end position="164"/>
    </location>
</feature>
<comment type="caution">
    <text evidence="7">The sequence shown here is derived from an EMBL/GenBank/DDBJ whole genome shotgun (WGS) entry which is preliminary data.</text>
</comment>
<feature type="compositionally biased region" description="Low complexity" evidence="5">
    <location>
        <begin position="110"/>
        <end position="144"/>
    </location>
</feature>
<feature type="compositionally biased region" description="Low complexity" evidence="5">
    <location>
        <begin position="298"/>
        <end position="332"/>
    </location>
</feature>
<dbReference type="Gene3D" id="2.10.110.10">
    <property type="entry name" value="Cysteine Rich Protein"/>
    <property type="match status" value="1"/>
</dbReference>
<dbReference type="GO" id="GO:0008544">
    <property type="term" value="P:epidermis development"/>
    <property type="evidence" value="ECO:0007669"/>
    <property type="project" value="TreeGrafter"/>
</dbReference>
<feature type="region of interest" description="Disordered" evidence="5">
    <location>
        <begin position="286"/>
        <end position="332"/>
    </location>
</feature>
<sequence length="436" mass="48354">MCHSLGRLTLYFDRCTFPSFLWRQSSKMNKSSKSSLLKDNSWIRKVDEEDEIVDDDPNFGRSILNRSKTSEPISSQGDAVNSTGTTNKSTSVQSLSKRFGGSPDELKSSTTTTTVTKNGKTTETTITTTQNVSSPVSKTSTKTDTFTERVKSSSKGPQYSTYSPTKTTKVETTVMSNKDAEDKLYDILIPSSIKDVSPNDSNKGFSKTETVIVQSSDTNADDKLYDDFTNGKKSISSTKTVTVRSSTNGADDPYDSLVFKDPTFNLSNSVSRSSVTKREVVTVESSRGYSSYTDDLPSTRTTSYTISSTPSTDRSYSYSRTESSPSVYTSSSYKSSRSDEILSDPIYSKSSIKSVYASPERPVLEKDLCTTCRKPFTGDAKIVLEDMKINCHASCFKCAVCNNTLGHLKAGDSMWIYKRMVHCENCFESTRDKWRR</sequence>
<feature type="region of interest" description="Disordered" evidence="5">
    <location>
        <begin position="53"/>
        <end position="164"/>
    </location>
</feature>
<evidence type="ECO:0000313" key="8">
    <source>
        <dbReference type="Proteomes" id="UP001187415"/>
    </source>
</evidence>
<evidence type="ECO:0000256" key="5">
    <source>
        <dbReference type="SAM" id="MobiDB-lite"/>
    </source>
</evidence>
<keyword evidence="2 4" id="KW-0862">Zinc</keyword>
<feature type="domain" description="LIM zinc-binding" evidence="6">
    <location>
        <begin position="367"/>
        <end position="433"/>
    </location>
</feature>
<dbReference type="PANTHER" id="PTHR15468">
    <property type="entry name" value="ZNF185"/>
    <property type="match status" value="1"/>
</dbReference>
<dbReference type="PROSITE" id="PS00478">
    <property type="entry name" value="LIM_DOMAIN_1"/>
    <property type="match status" value="1"/>
</dbReference>
<name>A0AA88MJX5_CHASR</name>
<keyword evidence="3 4" id="KW-0440">LIM domain</keyword>
<keyword evidence="1 4" id="KW-0479">Metal-binding</keyword>
<evidence type="ECO:0000256" key="2">
    <source>
        <dbReference type="ARBA" id="ARBA00022833"/>
    </source>
</evidence>
<protein>
    <recommendedName>
        <fullName evidence="6">LIM zinc-binding domain-containing protein</fullName>
    </recommendedName>
</protein>
<dbReference type="GO" id="GO:0005737">
    <property type="term" value="C:cytoplasm"/>
    <property type="evidence" value="ECO:0007669"/>
    <property type="project" value="TreeGrafter"/>
</dbReference>
<dbReference type="InterPro" id="IPR052621">
    <property type="entry name" value="Cell_Prolif/Cornif_Regul"/>
</dbReference>
<dbReference type="InterPro" id="IPR001781">
    <property type="entry name" value="Znf_LIM"/>
</dbReference>
<feature type="compositionally biased region" description="Polar residues" evidence="5">
    <location>
        <begin position="64"/>
        <end position="96"/>
    </location>
</feature>
<evidence type="ECO:0000259" key="6">
    <source>
        <dbReference type="PROSITE" id="PS50023"/>
    </source>
</evidence>
<dbReference type="CDD" id="cd08368">
    <property type="entry name" value="LIM"/>
    <property type="match status" value="1"/>
</dbReference>
<evidence type="ECO:0000256" key="1">
    <source>
        <dbReference type="ARBA" id="ARBA00022723"/>
    </source>
</evidence>
<keyword evidence="8" id="KW-1185">Reference proteome</keyword>
<dbReference type="AlphaFoldDB" id="A0AA88MJX5"/>
<dbReference type="GO" id="GO:0046872">
    <property type="term" value="F:metal ion binding"/>
    <property type="evidence" value="ECO:0007669"/>
    <property type="project" value="UniProtKB-KW"/>
</dbReference>
<dbReference type="SMART" id="SM00132">
    <property type="entry name" value="LIM"/>
    <property type="match status" value="1"/>
</dbReference>
<organism evidence="7 8">
    <name type="scientific">Channa striata</name>
    <name type="common">Snakehead murrel</name>
    <name type="synonym">Ophicephalus striatus</name>
    <dbReference type="NCBI Taxonomy" id="64152"/>
    <lineage>
        <taxon>Eukaryota</taxon>
        <taxon>Metazoa</taxon>
        <taxon>Chordata</taxon>
        <taxon>Craniata</taxon>
        <taxon>Vertebrata</taxon>
        <taxon>Euteleostomi</taxon>
        <taxon>Actinopterygii</taxon>
        <taxon>Neopterygii</taxon>
        <taxon>Teleostei</taxon>
        <taxon>Neoteleostei</taxon>
        <taxon>Acanthomorphata</taxon>
        <taxon>Anabantaria</taxon>
        <taxon>Anabantiformes</taxon>
        <taxon>Channoidei</taxon>
        <taxon>Channidae</taxon>
        <taxon>Channa</taxon>
    </lineage>
</organism>
<dbReference type="Proteomes" id="UP001187415">
    <property type="component" value="Unassembled WGS sequence"/>
</dbReference>
<dbReference type="EMBL" id="JAUPFM010000010">
    <property type="protein sequence ID" value="KAK2840023.1"/>
    <property type="molecule type" value="Genomic_DNA"/>
</dbReference>
<reference evidence="7" key="1">
    <citation type="submission" date="2023-07" db="EMBL/GenBank/DDBJ databases">
        <title>Chromosome-level Genome Assembly of Striped Snakehead (Channa striata).</title>
        <authorList>
            <person name="Liu H."/>
        </authorList>
    </citation>
    <scope>NUCLEOTIDE SEQUENCE</scope>
    <source>
        <strain evidence="7">Gz</strain>
        <tissue evidence="7">Muscle</tissue>
    </source>
</reference>
<accession>A0AA88MJX5</accession>
<gene>
    <name evidence="7" type="ORF">Q5P01_013763</name>
</gene>
<dbReference type="PANTHER" id="PTHR15468:SF7">
    <property type="entry name" value="SCIELLIN"/>
    <property type="match status" value="1"/>
</dbReference>
<dbReference type="PROSITE" id="PS50023">
    <property type="entry name" value="LIM_DOMAIN_2"/>
    <property type="match status" value="1"/>
</dbReference>
<evidence type="ECO:0000256" key="4">
    <source>
        <dbReference type="PROSITE-ProRule" id="PRU00125"/>
    </source>
</evidence>